<dbReference type="InterPro" id="IPR003137">
    <property type="entry name" value="PA_domain"/>
</dbReference>
<evidence type="ECO:0000313" key="6">
    <source>
        <dbReference type="Proteomes" id="UP000092578"/>
    </source>
</evidence>
<name>A0A1B9ANC6_9BACI</name>
<evidence type="ECO:0000313" key="5">
    <source>
        <dbReference type="EMBL" id="OCA85148.1"/>
    </source>
</evidence>
<organism evidence="5 6">
    <name type="scientific">Pseudobacillus wudalianchiensis</name>
    <dbReference type="NCBI Taxonomy" id="1743143"/>
    <lineage>
        <taxon>Bacteria</taxon>
        <taxon>Bacillati</taxon>
        <taxon>Bacillota</taxon>
        <taxon>Bacilli</taxon>
        <taxon>Bacillales</taxon>
        <taxon>Bacillaceae</taxon>
        <taxon>Pseudobacillus</taxon>
    </lineage>
</organism>
<dbReference type="CDD" id="cd02133">
    <property type="entry name" value="PA_C5a_like"/>
    <property type="match status" value="1"/>
</dbReference>
<dbReference type="GO" id="GO:0006508">
    <property type="term" value="P:proteolysis"/>
    <property type="evidence" value="ECO:0007669"/>
    <property type="project" value="InterPro"/>
</dbReference>
<feature type="chain" id="PRO_5039135361" description="Aminopeptidase" evidence="2">
    <location>
        <begin position="27"/>
        <end position="465"/>
    </location>
</feature>
<feature type="domain" description="PA" evidence="3">
    <location>
        <begin position="135"/>
        <end position="217"/>
    </location>
</feature>
<dbReference type="SUPFAM" id="SSF53187">
    <property type="entry name" value="Zn-dependent exopeptidases"/>
    <property type="match status" value="1"/>
</dbReference>
<feature type="domain" description="Peptidase M28" evidence="4">
    <location>
        <begin position="245"/>
        <end position="433"/>
    </location>
</feature>
<accession>A0A1B9ANC6</accession>
<dbReference type="Gene3D" id="3.50.30.30">
    <property type="match status" value="1"/>
</dbReference>
<dbReference type="GO" id="GO:0008235">
    <property type="term" value="F:metalloexopeptidase activity"/>
    <property type="evidence" value="ECO:0007669"/>
    <property type="project" value="InterPro"/>
</dbReference>
<dbReference type="Pfam" id="PF02225">
    <property type="entry name" value="PA"/>
    <property type="match status" value="1"/>
</dbReference>
<dbReference type="Proteomes" id="UP000092578">
    <property type="component" value="Unassembled WGS sequence"/>
</dbReference>
<dbReference type="RefSeq" id="WP_065411116.1">
    <property type="nucleotide sequence ID" value="NZ_MAYT01000027.1"/>
</dbReference>
<dbReference type="Gene3D" id="3.40.630.10">
    <property type="entry name" value="Zn peptidases"/>
    <property type="match status" value="1"/>
</dbReference>
<keyword evidence="6" id="KW-1185">Reference proteome</keyword>
<dbReference type="AlphaFoldDB" id="A0A1B9ANC6"/>
<keyword evidence="2" id="KW-0732">Signal</keyword>
<comment type="caution">
    <text evidence="5">The sequence shown here is derived from an EMBL/GenBank/DDBJ whole genome shotgun (WGS) entry which is preliminary data.</text>
</comment>
<feature type="signal peptide" evidence="2">
    <location>
        <begin position="1"/>
        <end position="26"/>
    </location>
</feature>
<evidence type="ECO:0000256" key="2">
    <source>
        <dbReference type="SAM" id="SignalP"/>
    </source>
</evidence>
<gene>
    <name evidence="5" type="ORF">A8F95_10735</name>
</gene>
<evidence type="ECO:0000256" key="1">
    <source>
        <dbReference type="SAM" id="MobiDB-lite"/>
    </source>
</evidence>
<dbReference type="InterPro" id="IPR046450">
    <property type="entry name" value="PA_dom_sf"/>
</dbReference>
<dbReference type="EMBL" id="MAYT01000027">
    <property type="protein sequence ID" value="OCA85148.1"/>
    <property type="molecule type" value="Genomic_DNA"/>
</dbReference>
<dbReference type="InterPro" id="IPR007484">
    <property type="entry name" value="Peptidase_M28"/>
</dbReference>
<dbReference type="InterPro" id="IPR045175">
    <property type="entry name" value="M28_fam"/>
</dbReference>
<evidence type="ECO:0000259" key="3">
    <source>
        <dbReference type="Pfam" id="PF02225"/>
    </source>
</evidence>
<dbReference type="Pfam" id="PF04389">
    <property type="entry name" value="Peptidase_M28"/>
    <property type="match status" value="1"/>
</dbReference>
<dbReference type="SUPFAM" id="SSF52025">
    <property type="entry name" value="PA domain"/>
    <property type="match status" value="1"/>
</dbReference>
<sequence length="465" mass="49951">MGKWKKAVLSGTIATGVMMAPFAVYEAPVTVAASSQAFDNKVVKKIDAETIYQHVSDLSVGIGERVAGTAAEKKAVDYIAAQYRSYGLDVDIQPFEFRTYQEAKEVSAQVAGHPEQNLKPTAFQYSPNTPDEGLTGEVVFAGLGQASDFTGKDVKGKIVLIERGTIPFVDKAANAANAGAKAVLIYNNISGTLKSSLSSTGKFVPTLGVTKAEGEQLKALLDEKEPVTATVKILGSGFVTKTSYNVIATKKAHKNHDTGQILYVGSHHDSVPGSPGASDNASGVAVNLEIARVLSDQQTDTEIRFLTFGAEELGLLGSYHYVSTLTEEEKDRSIGMFNFDMVGSKNAGEMIMFTVDGQRNVVTNTGASASTRVYKELTYGKVGRSDHQPFHDSGIPSAAFSYAPLEPEYHQPTDTIDHISKEKMENMAKVVSAGIYQIARKDTPALERSNVAPKPVEPPFEDRPL</sequence>
<feature type="region of interest" description="Disordered" evidence="1">
    <location>
        <begin position="442"/>
        <end position="465"/>
    </location>
</feature>
<evidence type="ECO:0000259" key="4">
    <source>
        <dbReference type="Pfam" id="PF04389"/>
    </source>
</evidence>
<reference evidence="6" key="1">
    <citation type="submission" date="2016-05" db="EMBL/GenBank/DDBJ databases">
        <authorList>
            <person name="Liu B."/>
            <person name="Wang J."/>
            <person name="Zhu Y."/>
            <person name="Liu G."/>
            <person name="Chen Q."/>
            <person name="Chen Z."/>
            <person name="Lan J."/>
            <person name="Che J."/>
            <person name="Ge C."/>
            <person name="Shi H."/>
            <person name="Pan Z."/>
            <person name="Liu X."/>
        </authorList>
    </citation>
    <scope>NUCLEOTIDE SEQUENCE [LARGE SCALE GENOMIC DNA]</scope>
    <source>
        <strain evidence="6">FJAT-27215</strain>
    </source>
</reference>
<evidence type="ECO:0008006" key="7">
    <source>
        <dbReference type="Google" id="ProtNLM"/>
    </source>
</evidence>
<protein>
    <recommendedName>
        <fullName evidence="7">Aminopeptidase</fullName>
    </recommendedName>
</protein>
<proteinExistence type="predicted"/>
<dbReference type="PANTHER" id="PTHR12147:SF26">
    <property type="entry name" value="PEPTIDASE M28 DOMAIN-CONTAINING PROTEIN"/>
    <property type="match status" value="1"/>
</dbReference>
<dbReference type="PANTHER" id="PTHR12147">
    <property type="entry name" value="METALLOPEPTIDASE M28 FAMILY MEMBER"/>
    <property type="match status" value="1"/>
</dbReference>